<proteinExistence type="predicted"/>
<feature type="transmembrane region" description="Helical" evidence="2">
    <location>
        <begin position="128"/>
        <end position="150"/>
    </location>
</feature>
<evidence type="ECO:0000256" key="2">
    <source>
        <dbReference type="SAM" id="Phobius"/>
    </source>
</evidence>
<feature type="transmembrane region" description="Helical" evidence="2">
    <location>
        <begin position="95"/>
        <end position="116"/>
    </location>
</feature>
<name>A0A4S8LLR3_DENBC</name>
<evidence type="ECO:0008006" key="5">
    <source>
        <dbReference type="Google" id="ProtNLM"/>
    </source>
</evidence>
<dbReference type="EMBL" id="ML179361">
    <property type="protein sequence ID" value="THU89638.1"/>
    <property type="molecule type" value="Genomic_DNA"/>
</dbReference>
<feature type="transmembrane region" description="Helical" evidence="2">
    <location>
        <begin position="170"/>
        <end position="196"/>
    </location>
</feature>
<dbReference type="Proteomes" id="UP000297245">
    <property type="component" value="Unassembled WGS sequence"/>
</dbReference>
<keyword evidence="2" id="KW-0812">Transmembrane</keyword>
<keyword evidence="2" id="KW-1133">Transmembrane helix</keyword>
<sequence>MDLMSTETALTRIVITLAIACLLYGIYVMLFSICIHVLLKRRRKNTVLHLVTMSLLFICATIGVILDVADTVHTLLIRAGFKSSQDNGVIELQHILEATILITYVVTNAIADLVLLHRCLVIWTHKKMVVVPPMIISLANNTIAVVAIFSRATGRNTGPETSSFNSFGGYIMFAFLIVNAVTHVCLTAMIAGRIWWIRREVNGLLGHAVQRRYKTTITIILESGIIYPFALIAWLIIQSVTYIEFYTQYAILIQLVGIAPTSIIVRAGLGVAVENIEETLNFLVTASDTTPGMDSSVLGPFQIHHDGVQDASAESASRDNDAPTATHEKTTALTDVIEVRQRTSTTIGDMGETESANTPVMERQILLDSTRFHQT</sequence>
<keyword evidence="4" id="KW-1185">Reference proteome</keyword>
<evidence type="ECO:0000313" key="3">
    <source>
        <dbReference type="EMBL" id="THU89638.1"/>
    </source>
</evidence>
<feature type="compositionally biased region" description="Basic and acidic residues" evidence="1">
    <location>
        <begin position="316"/>
        <end position="330"/>
    </location>
</feature>
<keyword evidence="2" id="KW-0472">Membrane</keyword>
<feature type="transmembrane region" description="Helical" evidence="2">
    <location>
        <begin position="249"/>
        <end position="269"/>
    </location>
</feature>
<gene>
    <name evidence="3" type="ORF">K435DRAFT_728939</name>
</gene>
<evidence type="ECO:0000256" key="1">
    <source>
        <dbReference type="SAM" id="MobiDB-lite"/>
    </source>
</evidence>
<feature type="transmembrane region" description="Helical" evidence="2">
    <location>
        <begin position="12"/>
        <end position="39"/>
    </location>
</feature>
<feature type="transmembrane region" description="Helical" evidence="2">
    <location>
        <begin position="217"/>
        <end position="237"/>
    </location>
</feature>
<dbReference type="OrthoDB" id="3341077at2759"/>
<accession>A0A4S8LLR3</accession>
<evidence type="ECO:0000313" key="4">
    <source>
        <dbReference type="Proteomes" id="UP000297245"/>
    </source>
</evidence>
<protein>
    <recommendedName>
        <fullName evidence="5">Family A G protein-coupled receptor-like protein</fullName>
    </recommendedName>
</protein>
<dbReference type="AlphaFoldDB" id="A0A4S8LLR3"/>
<feature type="region of interest" description="Disordered" evidence="1">
    <location>
        <begin position="309"/>
        <end position="359"/>
    </location>
</feature>
<reference evidence="3 4" key="1">
    <citation type="journal article" date="2019" name="Nat. Ecol. Evol.">
        <title>Megaphylogeny resolves global patterns of mushroom evolution.</title>
        <authorList>
            <person name="Varga T."/>
            <person name="Krizsan K."/>
            <person name="Foldi C."/>
            <person name="Dima B."/>
            <person name="Sanchez-Garcia M."/>
            <person name="Sanchez-Ramirez S."/>
            <person name="Szollosi G.J."/>
            <person name="Szarkandi J.G."/>
            <person name="Papp V."/>
            <person name="Albert L."/>
            <person name="Andreopoulos W."/>
            <person name="Angelini C."/>
            <person name="Antonin V."/>
            <person name="Barry K.W."/>
            <person name="Bougher N.L."/>
            <person name="Buchanan P."/>
            <person name="Buyck B."/>
            <person name="Bense V."/>
            <person name="Catcheside P."/>
            <person name="Chovatia M."/>
            <person name="Cooper J."/>
            <person name="Damon W."/>
            <person name="Desjardin D."/>
            <person name="Finy P."/>
            <person name="Geml J."/>
            <person name="Haridas S."/>
            <person name="Hughes K."/>
            <person name="Justo A."/>
            <person name="Karasinski D."/>
            <person name="Kautmanova I."/>
            <person name="Kiss B."/>
            <person name="Kocsube S."/>
            <person name="Kotiranta H."/>
            <person name="LaButti K.M."/>
            <person name="Lechner B.E."/>
            <person name="Liimatainen K."/>
            <person name="Lipzen A."/>
            <person name="Lukacs Z."/>
            <person name="Mihaltcheva S."/>
            <person name="Morgado L.N."/>
            <person name="Niskanen T."/>
            <person name="Noordeloos M.E."/>
            <person name="Ohm R.A."/>
            <person name="Ortiz-Santana B."/>
            <person name="Ovrebo C."/>
            <person name="Racz N."/>
            <person name="Riley R."/>
            <person name="Savchenko A."/>
            <person name="Shiryaev A."/>
            <person name="Soop K."/>
            <person name="Spirin V."/>
            <person name="Szebenyi C."/>
            <person name="Tomsovsky M."/>
            <person name="Tulloss R.E."/>
            <person name="Uehling J."/>
            <person name="Grigoriev I.V."/>
            <person name="Vagvolgyi C."/>
            <person name="Papp T."/>
            <person name="Martin F.M."/>
            <person name="Miettinen O."/>
            <person name="Hibbett D.S."/>
            <person name="Nagy L.G."/>
        </authorList>
    </citation>
    <scope>NUCLEOTIDE SEQUENCE [LARGE SCALE GENOMIC DNA]</scope>
    <source>
        <strain evidence="3 4">CBS 962.96</strain>
    </source>
</reference>
<feature type="transmembrane region" description="Helical" evidence="2">
    <location>
        <begin position="46"/>
        <end position="66"/>
    </location>
</feature>
<organism evidence="3 4">
    <name type="scientific">Dendrothele bispora (strain CBS 962.96)</name>
    <dbReference type="NCBI Taxonomy" id="1314807"/>
    <lineage>
        <taxon>Eukaryota</taxon>
        <taxon>Fungi</taxon>
        <taxon>Dikarya</taxon>
        <taxon>Basidiomycota</taxon>
        <taxon>Agaricomycotina</taxon>
        <taxon>Agaricomycetes</taxon>
        <taxon>Agaricomycetidae</taxon>
        <taxon>Agaricales</taxon>
        <taxon>Agaricales incertae sedis</taxon>
        <taxon>Dendrothele</taxon>
    </lineage>
</organism>